<dbReference type="GO" id="GO:0005886">
    <property type="term" value="C:plasma membrane"/>
    <property type="evidence" value="ECO:0007669"/>
    <property type="project" value="UniProtKB-SubCell"/>
</dbReference>
<dbReference type="Proteomes" id="UP000184394">
    <property type="component" value="Unassembled WGS sequence"/>
</dbReference>
<protein>
    <submittedName>
        <fullName evidence="7">Type IV secretory system Conjugative DNA transfer</fullName>
    </submittedName>
</protein>
<evidence type="ECO:0000313" key="8">
    <source>
        <dbReference type="Proteomes" id="UP000184394"/>
    </source>
</evidence>
<dbReference type="InterPro" id="IPR027417">
    <property type="entry name" value="P-loop_NTPase"/>
</dbReference>
<evidence type="ECO:0000256" key="4">
    <source>
        <dbReference type="ARBA" id="ARBA00022692"/>
    </source>
</evidence>
<dbReference type="Gene3D" id="3.40.50.300">
    <property type="entry name" value="P-loop containing nucleotide triphosphate hydrolases"/>
    <property type="match status" value="1"/>
</dbReference>
<gene>
    <name evidence="7" type="ORF">SAMN04487860_101184</name>
</gene>
<sequence length="431" mass="48764">MNNSNKNKLFTAHCDKYGILPNGELFDLNSIKTRRNNNISIFGASGAGKTRSFVIPNILSAVNSYIVSDPKGNLYAQYADLMRKNGYKVIHIDLIHPESSDKYNPLCYVHDSDDACKLATQIVNLGYGGAKGTTDPFWDRAAELLLKSLIGLVMEDCLEVEHSINSISELLTKIEFEDDEEFSLNNSELNRIFERHASRYRKPFENSWAYDQYLKFKATPPRTLACIIITIQAMLGPFSSKGLNKMTSGLETIDLKAIGREKTIVFLGISDTDRSKDLLANIFYSQAMNELCNYADYKCKDSRLPVPVRFILDDFGTNCRIYGFENMISNIRSRDISAALILQSEAQLKHGYGESSHTIIDNCDTIIYMGGNDVQTAKMISERCNQPLQKILNMPIGTNWTFRRGEQPKYSETVDLSEYRIVEKGYRQKTG</sequence>
<keyword evidence="5" id="KW-1133">Transmembrane helix</keyword>
<keyword evidence="6" id="KW-0472">Membrane</keyword>
<dbReference type="AlphaFoldDB" id="A0A1M7GBF5"/>
<evidence type="ECO:0000256" key="3">
    <source>
        <dbReference type="ARBA" id="ARBA00022475"/>
    </source>
</evidence>
<organism evidence="7 8">
    <name type="scientific">Ruminococcus flavefaciens</name>
    <dbReference type="NCBI Taxonomy" id="1265"/>
    <lineage>
        <taxon>Bacteria</taxon>
        <taxon>Bacillati</taxon>
        <taxon>Bacillota</taxon>
        <taxon>Clostridia</taxon>
        <taxon>Eubacteriales</taxon>
        <taxon>Oscillospiraceae</taxon>
        <taxon>Ruminococcus</taxon>
    </lineage>
</organism>
<reference evidence="7 8" key="1">
    <citation type="submission" date="2016-11" db="EMBL/GenBank/DDBJ databases">
        <authorList>
            <person name="Jaros S."/>
            <person name="Januszkiewicz K."/>
            <person name="Wedrychowicz H."/>
        </authorList>
    </citation>
    <scope>NUCLEOTIDE SEQUENCE [LARGE SCALE GENOMIC DNA]</scope>
    <source>
        <strain evidence="7 8">Y1</strain>
    </source>
</reference>
<dbReference type="OrthoDB" id="226701at2"/>
<proteinExistence type="inferred from homology"/>
<keyword evidence="3" id="KW-1003">Cell membrane</keyword>
<dbReference type="RefSeq" id="WP_072947825.1">
    <property type="nucleotide sequence ID" value="NZ_FRCT01000001.1"/>
</dbReference>
<dbReference type="PANTHER" id="PTHR37937:SF1">
    <property type="entry name" value="CONJUGATIVE TRANSFER: DNA TRANSPORT"/>
    <property type="match status" value="1"/>
</dbReference>
<comment type="similarity">
    <text evidence="2">Belongs to the VirD4/TraG family.</text>
</comment>
<dbReference type="PANTHER" id="PTHR37937">
    <property type="entry name" value="CONJUGATIVE TRANSFER: DNA TRANSPORT"/>
    <property type="match status" value="1"/>
</dbReference>
<keyword evidence="4" id="KW-0812">Transmembrane</keyword>
<dbReference type="Pfam" id="PF02534">
    <property type="entry name" value="T4SS-DNA_transf"/>
    <property type="match status" value="1"/>
</dbReference>
<evidence type="ECO:0000256" key="2">
    <source>
        <dbReference type="ARBA" id="ARBA00008806"/>
    </source>
</evidence>
<dbReference type="EMBL" id="FRCT01000001">
    <property type="protein sequence ID" value="SHM13465.1"/>
    <property type="molecule type" value="Genomic_DNA"/>
</dbReference>
<name>A0A1M7GBF5_RUMFL</name>
<dbReference type="InterPro" id="IPR003688">
    <property type="entry name" value="TraG/VirD4"/>
</dbReference>
<evidence type="ECO:0000313" key="7">
    <source>
        <dbReference type="EMBL" id="SHM13465.1"/>
    </source>
</evidence>
<evidence type="ECO:0000256" key="6">
    <source>
        <dbReference type="ARBA" id="ARBA00023136"/>
    </source>
</evidence>
<dbReference type="SUPFAM" id="SSF52540">
    <property type="entry name" value="P-loop containing nucleoside triphosphate hydrolases"/>
    <property type="match status" value="1"/>
</dbReference>
<evidence type="ECO:0000256" key="5">
    <source>
        <dbReference type="ARBA" id="ARBA00022989"/>
    </source>
</evidence>
<comment type="subcellular location">
    <subcellularLocation>
        <location evidence="1">Cell membrane</location>
        <topology evidence="1">Multi-pass membrane protein</topology>
    </subcellularLocation>
</comment>
<accession>A0A1M7GBF5</accession>
<evidence type="ECO:0000256" key="1">
    <source>
        <dbReference type="ARBA" id="ARBA00004651"/>
    </source>
</evidence>
<dbReference type="InterPro" id="IPR051539">
    <property type="entry name" value="T4SS-coupling_protein"/>
</dbReference>
<dbReference type="NCBIfam" id="NF045973">
    <property type="entry name" value="conju_CD1115"/>
    <property type="match status" value="1"/>
</dbReference>
<dbReference type="CDD" id="cd01127">
    <property type="entry name" value="TrwB_TraG_TraD_VirD4"/>
    <property type="match status" value="1"/>
</dbReference>